<dbReference type="EMBL" id="QMEY01000041">
    <property type="protein sequence ID" value="RBQ13965.1"/>
    <property type="molecule type" value="Genomic_DNA"/>
</dbReference>
<dbReference type="GO" id="GO:0016740">
    <property type="term" value="F:transferase activity"/>
    <property type="evidence" value="ECO:0007669"/>
    <property type="project" value="UniProtKB-KW"/>
</dbReference>
<organism evidence="2 3">
    <name type="scientific">Spongiactinospora rosea</name>
    <dbReference type="NCBI Taxonomy" id="2248750"/>
    <lineage>
        <taxon>Bacteria</taxon>
        <taxon>Bacillati</taxon>
        <taxon>Actinomycetota</taxon>
        <taxon>Actinomycetes</taxon>
        <taxon>Streptosporangiales</taxon>
        <taxon>Streptosporangiaceae</taxon>
        <taxon>Spongiactinospora</taxon>
    </lineage>
</organism>
<dbReference type="InterPro" id="IPR011009">
    <property type="entry name" value="Kinase-like_dom_sf"/>
</dbReference>
<dbReference type="InterPro" id="IPR002575">
    <property type="entry name" value="Aminoglycoside_PTrfase"/>
</dbReference>
<proteinExistence type="predicted"/>
<dbReference type="AlphaFoldDB" id="A0A366LJ96"/>
<evidence type="ECO:0000313" key="3">
    <source>
        <dbReference type="Proteomes" id="UP000253303"/>
    </source>
</evidence>
<gene>
    <name evidence="2" type="ORF">DP939_43070</name>
</gene>
<keyword evidence="3" id="KW-1185">Reference proteome</keyword>
<dbReference type="RefSeq" id="WP_113986621.1">
    <property type="nucleotide sequence ID" value="NZ_QMEY01000041.1"/>
</dbReference>
<name>A0A366LJ96_9ACTN</name>
<dbReference type="OrthoDB" id="3383851at2"/>
<comment type="caution">
    <text evidence="2">The sequence shown here is derived from an EMBL/GenBank/DDBJ whole genome shotgun (WGS) entry which is preliminary data.</text>
</comment>
<dbReference type="Pfam" id="PF01636">
    <property type="entry name" value="APH"/>
    <property type="match status" value="1"/>
</dbReference>
<evidence type="ECO:0000259" key="1">
    <source>
        <dbReference type="Pfam" id="PF01636"/>
    </source>
</evidence>
<protein>
    <submittedName>
        <fullName evidence="2">Aminoglycoside phosphotransferase family protein</fullName>
    </submittedName>
</protein>
<dbReference type="SUPFAM" id="SSF56112">
    <property type="entry name" value="Protein kinase-like (PK-like)"/>
    <property type="match status" value="1"/>
</dbReference>
<dbReference type="Gene3D" id="3.90.1200.10">
    <property type="match status" value="1"/>
</dbReference>
<evidence type="ECO:0000313" key="2">
    <source>
        <dbReference type="EMBL" id="RBQ13965.1"/>
    </source>
</evidence>
<keyword evidence="2" id="KW-0808">Transferase</keyword>
<sequence length="272" mass="29899">MTAGRCTHSLDIRDDVVIKRYTSWGRGEPHREWAALILLAEHAPDLAPAPVEAALDADPPMIVMSRLHGTVLRGRHATGEQIKAMAAALNRLHQIPARVVDEVEPAPWGPAAAVAKTRAWADKQPDLGDDPLAQEAFRAGAAWLASTAPDELISNPLPPVLGLADGNRANYLWDEHERRVRLIDWEDSGRNDRAFELGEVCEHISRLDGILDAEQLLAHLELTPVEAERVRSFRLLIALGWFLQLGPGGPATPHNPAGTLERQAERILHLLD</sequence>
<accession>A0A366LJ96</accession>
<reference evidence="2 3" key="1">
    <citation type="submission" date="2018-06" db="EMBL/GenBank/DDBJ databases">
        <title>Sphaerisporangium craniellae sp. nov., isolated from a marine sponge in the South China Sea.</title>
        <authorList>
            <person name="Li L."/>
        </authorList>
    </citation>
    <scope>NUCLEOTIDE SEQUENCE [LARGE SCALE GENOMIC DNA]</scope>
    <source>
        <strain evidence="2 3">LHW63015</strain>
    </source>
</reference>
<dbReference type="Proteomes" id="UP000253303">
    <property type="component" value="Unassembled WGS sequence"/>
</dbReference>
<feature type="domain" description="Aminoglycoside phosphotransferase" evidence="1">
    <location>
        <begin position="25"/>
        <end position="221"/>
    </location>
</feature>